<keyword evidence="3" id="KW-1185">Reference proteome</keyword>
<accession>A0A6A5YEY4</accession>
<evidence type="ECO:0000313" key="3">
    <source>
        <dbReference type="Proteomes" id="UP000799770"/>
    </source>
</evidence>
<dbReference type="Proteomes" id="UP000799770">
    <property type="component" value="Unassembled WGS sequence"/>
</dbReference>
<proteinExistence type="predicted"/>
<evidence type="ECO:0000313" key="2">
    <source>
        <dbReference type="EMBL" id="KAF2105686.1"/>
    </source>
</evidence>
<dbReference type="AlphaFoldDB" id="A0A6A5YEY4"/>
<reference evidence="2" key="1">
    <citation type="journal article" date="2020" name="Stud. Mycol.">
        <title>101 Dothideomycetes genomes: a test case for predicting lifestyles and emergence of pathogens.</title>
        <authorList>
            <person name="Haridas S."/>
            <person name="Albert R."/>
            <person name="Binder M."/>
            <person name="Bloem J."/>
            <person name="Labutti K."/>
            <person name="Salamov A."/>
            <person name="Andreopoulos B."/>
            <person name="Baker S."/>
            <person name="Barry K."/>
            <person name="Bills G."/>
            <person name="Bluhm B."/>
            <person name="Cannon C."/>
            <person name="Castanera R."/>
            <person name="Culley D."/>
            <person name="Daum C."/>
            <person name="Ezra D."/>
            <person name="Gonzalez J."/>
            <person name="Henrissat B."/>
            <person name="Kuo A."/>
            <person name="Liang C."/>
            <person name="Lipzen A."/>
            <person name="Lutzoni F."/>
            <person name="Magnuson J."/>
            <person name="Mondo S."/>
            <person name="Nolan M."/>
            <person name="Ohm R."/>
            <person name="Pangilinan J."/>
            <person name="Park H.-J."/>
            <person name="Ramirez L."/>
            <person name="Alfaro M."/>
            <person name="Sun H."/>
            <person name="Tritt A."/>
            <person name="Yoshinaga Y."/>
            <person name="Zwiers L.-H."/>
            <person name="Turgeon B."/>
            <person name="Goodwin S."/>
            <person name="Spatafora J."/>
            <person name="Crous P."/>
            <person name="Grigoriev I."/>
        </authorList>
    </citation>
    <scope>NUCLEOTIDE SEQUENCE</scope>
    <source>
        <strain evidence="2">CBS 627.86</strain>
    </source>
</reference>
<feature type="compositionally biased region" description="Low complexity" evidence="1">
    <location>
        <begin position="137"/>
        <end position="163"/>
    </location>
</feature>
<gene>
    <name evidence="2" type="ORF">BDV96DRAFT_608029</name>
</gene>
<feature type="region of interest" description="Disordered" evidence="1">
    <location>
        <begin position="1"/>
        <end position="27"/>
    </location>
</feature>
<dbReference type="EMBL" id="ML977374">
    <property type="protein sequence ID" value="KAF2105686.1"/>
    <property type="molecule type" value="Genomic_DNA"/>
</dbReference>
<protein>
    <submittedName>
        <fullName evidence="2">Uncharacterized protein</fullName>
    </submittedName>
</protein>
<evidence type="ECO:0000256" key="1">
    <source>
        <dbReference type="SAM" id="MobiDB-lite"/>
    </source>
</evidence>
<feature type="region of interest" description="Disordered" evidence="1">
    <location>
        <begin position="136"/>
        <end position="175"/>
    </location>
</feature>
<organism evidence="2 3">
    <name type="scientific">Lophiotrema nucula</name>
    <dbReference type="NCBI Taxonomy" id="690887"/>
    <lineage>
        <taxon>Eukaryota</taxon>
        <taxon>Fungi</taxon>
        <taxon>Dikarya</taxon>
        <taxon>Ascomycota</taxon>
        <taxon>Pezizomycotina</taxon>
        <taxon>Dothideomycetes</taxon>
        <taxon>Pleosporomycetidae</taxon>
        <taxon>Pleosporales</taxon>
        <taxon>Lophiotremataceae</taxon>
        <taxon>Lophiotrema</taxon>
    </lineage>
</organism>
<name>A0A6A5YEY4_9PLEO</name>
<sequence length="175" mass="18900">MPRDSQRPAIETPPTHGHFSRGSGDSERYCTHRIKGCAMKRLSSSPTAEEVQDAAGHSIPQWDRFKLFTLTEAKRVVGENPGRTWKQTPATEKAVVKAAVNKQLAKEGIPEVGDAIIRWRMGLAVRDVIKQAKKKAATLSAASSATPSSAATPLSADPLASSAETRTPFDPIRDV</sequence>
<dbReference type="OrthoDB" id="3799196at2759"/>